<gene>
    <name evidence="7" type="ORF">KCTCHS21_04130</name>
</gene>
<dbReference type="SMART" id="SM00448">
    <property type="entry name" value="REC"/>
    <property type="match status" value="1"/>
</dbReference>
<dbReference type="EMBL" id="AP019400">
    <property type="protein sequence ID" value="BBI31014.1"/>
    <property type="molecule type" value="Genomic_DNA"/>
</dbReference>
<keyword evidence="8" id="KW-1185">Reference proteome</keyword>
<name>A0A3T1CYV6_9BACL</name>
<dbReference type="InterPro" id="IPR011990">
    <property type="entry name" value="TPR-like_helical_dom_sf"/>
</dbReference>
<dbReference type="GO" id="GO:0003677">
    <property type="term" value="F:DNA binding"/>
    <property type="evidence" value="ECO:0007669"/>
    <property type="project" value="UniProtKB-KW"/>
</dbReference>
<dbReference type="GO" id="GO:0000160">
    <property type="term" value="P:phosphorelay signal transduction system"/>
    <property type="evidence" value="ECO:0007669"/>
    <property type="project" value="UniProtKB-KW"/>
</dbReference>
<dbReference type="Gene3D" id="3.40.50.2300">
    <property type="match status" value="1"/>
</dbReference>
<evidence type="ECO:0000256" key="2">
    <source>
        <dbReference type="ARBA" id="ARBA00023015"/>
    </source>
</evidence>
<dbReference type="AlphaFoldDB" id="A0A3T1CYV6"/>
<dbReference type="Pfam" id="PF00072">
    <property type="entry name" value="Response_reg"/>
    <property type="match status" value="1"/>
</dbReference>
<dbReference type="InterPro" id="IPR036388">
    <property type="entry name" value="WH-like_DNA-bd_sf"/>
</dbReference>
<dbReference type="Gene3D" id="1.25.40.10">
    <property type="entry name" value="Tetratricopeptide repeat domain"/>
    <property type="match status" value="1"/>
</dbReference>
<keyword evidence="2" id="KW-0805">Transcription regulation</keyword>
<dbReference type="InterPro" id="IPR016032">
    <property type="entry name" value="Sig_transdc_resp-reg_C-effctor"/>
</dbReference>
<feature type="modified residue" description="4-aspartylphosphate" evidence="5">
    <location>
        <position position="53"/>
    </location>
</feature>
<dbReference type="PANTHER" id="PTHR35807:SF2">
    <property type="entry name" value="TRANSCRIPTIONAL ACTIVATOR DOMAIN"/>
    <property type="match status" value="1"/>
</dbReference>
<dbReference type="KEGG" id="cohn:KCTCHS21_04130"/>
<accession>A0A3T1CYV6</accession>
<dbReference type="RefSeq" id="WP_162309248.1">
    <property type="nucleotide sequence ID" value="NZ_AP019400.1"/>
</dbReference>
<evidence type="ECO:0000256" key="1">
    <source>
        <dbReference type="ARBA" id="ARBA00023012"/>
    </source>
</evidence>
<evidence type="ECO:0000256" key="3">
    <source>
        <dbReference type="ARBA" id="ARBA00023125"/>
    </source>
</evidence>
<proteinExistence type="predicted"/>
<keyword evidence="5" id="KW-0597">Phosphoprotein</keyword>
<keyword evidence="4" id="KW-0804">Transcription</keyword>
<dbReference type="SUPFAM" id="SSF46894">
    <property type="entry name" value="C-terminal effector domain of the bipartite response regulators"/>
    <property type="match status" value="1"/>
</dbReference>
<dbReference type="Pfam" id="PF03704">
    <property type="entry name" value="BTAD"/>
    <property type="match status" value="1"/>
</dbReference>
<evidence type="ECO:0000313" key="8">
    <source>
        <dbReference type="Proteomes" id="UP000289856"/>
    </source>
</evidence>
<evidence type="ECO:0000313" key="7">
    <source>
        <dbReference type="EMBL" id="BBI31014.1"/>
    </source>
</evidence>
<feature type="domain" description="Response regulatory" evidence="6">
    <location>
        <begin position="2"/>
        <end position="116"/>
    </location>
</feature>
<dbReference type="InterPro" id="IPR005158">
    <property type="entry name" value="BTAD"/>
</dbReference>
<dbReference type="InterPro" id="IPR001789">
    <property type="entry name" value="Sig_transdc_resp-reg_receiver"/>
</dbReference>
<protein>
    <recommendedName>
        <fullName evidence="6">Response regulatory domain-containing protein</fullName>
    </recommendedName>
</protein>
<dbReference type="GO" id="GO:0006355">
    <property type="term" value="P:regulation of DNA-templated transcription"/>
    <property type="evidence" value="ECO:0007669"/>
    <property type="project" value="InterPro"/>
</dbReference>
<dbReference type="InterPro" id="IPR011006">
    <property type="entry name" value="CheY-like_superfamily"/>
</dbReference>
<evidence type="ECO:0000256" key="5">
    <source>
        <dbReference type="PROSITE-ProRule" id="PRU00169"/>
    </source>
</evidence>
<dbReference type="SUPFAM" id="SSF52172">
    <property type="entry name" value="CheY-like"/>
    <property type="match status" value="1"/>
</dbReference>
<keyword evidence="3" id="KW-0238">DNA-binding</keyword>
<reference evidence="7 8" key="1">
    <citation type="submission" date="2019-01" db="EMBL/GenBank/DDBJ databases">
        <title>Complete genome sequence of Cohnella hallensis HS21 isolated from Korean fir (Abies koreana) rhizospheric soil.</title>
        <authorList>
            <person name="Jiang L."/>
            <person name="Kang S.W."/>
            <person name="Kim S."/>
            <person name="Jung J."/>
            <person name="Kim C.Y."/>
            <person name="Kim D.H."/>
            <person name="Kim S.W."/>
            <person name="Lee J."/>
        </authorList>
    </citation>
    <scope>NUCLEOTIDE SEQUENCE [LARGE SCALE GENOMIC DNA]</scope>
    <source>
        <strain evidence="7 8">HS21</strain>
    </source>
</reference>
<evidence type="ECO:0000259" key="6">
    <source>
        <dbReference type="PROSITE" id="PS50110"/>
    </source>
</evidence>
<dbReference type="Gene3D" id="1.10.10.10">
    <property type="entry name" value="Winged helix-like DNA-binding domain superfamily/Winged helix DNA-binding domain"/>
    <property type="match status" value="1"/>
</dbReference>
<dbReference type="PANTHER" id="PTHR35807">
    <property type="entry name" value="TRANSCRIPTIONAL REGULATOR REDD-RELATED"/>
    <property type="match status" value="1"/>
</dbReference>
<dbReference type="SMART" id="SM01043">
    <property type="entry name" value="BTAD"/>
    <property type="match status" value="1"/>
</dbReference>
<dbReference type="Proteomes" id="UP000289856">
    <property type="component" value="Chromosome"/>
</dbReference>
<dbReference type="PROSITE" id="PS50110">
    <property type="entry name" value="RESPONSE_REGULATORY"/>
    <property type="match status" value="1"/>
</dbReference>
<dbReference type="SUPFAM" id="SSF48452">
    <property type="entry name" value="TPR-like"/>
    <property type="match status" value="1"/>
</dbReference>
<sequence>MKAIVIDDEKPALAQIEWLIERDGRLVVAGKFTSAREGIMHLEKERAEIVFLDIEMPGMNGLEAAEHIRGINPEIRIVYITAYSNYAIEAFDLHALDYLLKPVHPERFKKTVARIIDDLSRRKVEHVSPVAQPMLSSFRRLEFQSEGKPSIALKQLRTLKAQELFAYLLEYQDQWVSKERLLDTLWPGGIYEKTTVLLHTSVYQIRKLIKDWNIGAVVEYALDSYRLTSNGLLVDRELFERGTASAQVESEADREAALATLALYVGDYLQEHDYEWARPRREALRSKYVLLMQNVAKYEAATGRQHEALKRLVAIHEQDPYSDEICLLILNIYDQLNDYDALLTYYDQFAKLLRDELNSEPEPQIQLLVQAVREYGL</sequence>
<evidence type="ECO:0000256" key="4">
    <source>
        <dbReference type="ARBA" id="ARBA00023163"/>
    </source>
</evidence>
<organism evidence="7 8">
    <name type="scientific">Cohnella abietis</name>
    <dbReference type="NCBI Taxonomy" id="2507935"/>
    <lineage>
        <taxon>Bacteria</taxon>
        <taxon>Bacillati</taxon>
        <taxon>Bacillota</taxon>
        <taxon>Bacilli</taxon>
        <taxon>Bacillales</taxon>
        <taxon>Paenibacillaceae</taxon>
        <taxon>Cohnella</taxon>
    </lineage>
</organism>
<keyword evidence="1" id="KW-0902">Two-component regulatory system</keyword>
<dbReference type="InterPro" id="IPR051677">
    <property type="entry name" value="AfsR-DnrI-RedD_regulator"/>
</dbReference>